<evidence type="ECO:0000256" key="13">
    <source>
        <dbReference type="SAM" id="MobiDB-lite"/>
    </source>
</evidence>
<evidence type="ECO:0000256" key="5">
    <source>
        <dbReference type="ARBA" id="ARBA00022741"/>
    </source>
</evidence>
<dbReference type="GO" id="GO:0016887">
    <property type="term" value="F:ATP hydrolysis activity"/>
    <property type="evidence" value="ECO:0007669"/>
    <property type="project" value="InterPro"/>
</dbReference>
<dbReference type="Proteomes" id="UP000728032">
    <property type="component" value="Unassembled WGS sequence"/>
</dbReference>
<dbReference type="InterPro" id="IPR050510">
    <property type="entry name" value="Cation_transp_ATPase_P-type"/>
</dbReference>
<dbReference type="PANTHER" id="PTHR43294:SF21">
    <property type="entry name" value="CATION TRANSPORTING ATPASE"/>
    <property type="match status" value="1"/>
</dbReference>
<comment type="function">
    <text evidence="10">This is the catalytic component of the active enzyme, which catalyzes the hydrolysis of ATP coupled with the exchange of sodium and potassium ions across the plasma membrane. This action creates the electrochemical gradient of sodium and potassium ions, providing the energy for active transport of various nutrients.</text>
</comment>
<dbReference type="Gene3D" id="1.20.1110.10">
    <property type="entry name" value="Calcium-transporting ATPase, transmembrane domain"/>
    <property type="match status" value="2"/>
</dbReference>
<dbReference type="EC" id="7.2.2.13" evidence="12"/>
<dbReference type="OrthoDB" id="6499882at2759"/>
<evidence type="ECO:0000256" key="9">
    <source>
        <dbReference type="ARBA" id="ARBA00023136"/>
    </source>
</evidence>
<dbReference type="InterPro" id="IPR004014">
    <property type="entry name" value="ATPase_P-typ_cation-transptr_N"/>
</dbReference>
<keyword evidence="5" id="KW-0547">Nucleotide-binding</keyword>
<protein>
    <recommendedName>
        <fullName evidence="12">Na(+)/K(+)-exchanging ATPase</fullName>
        <ecNumber evidence="12">7.2.2.13</ecNumber>
    </recommendedName>
</protein>
<dbReference type="PRINTS" id="PR00119">
    <property type="entry name" value="CATATPASE"/>
</dbReference>
<dbReference type="FunFam" id="3.40.50.1000:FF:000083">
    <property type="entry name" value="Sodium/potassium-transporting ATPase subunit alpha"/>
    <property type="match status" value="1"/>
</dbReference>
<evidence type="ECO:0000256" key="3">
    <source>
        <dbReference type="ARBA" id="ARBA00022607"/>
    </source>
</evidence>
<keyword evidence="8 14" id="KW-1133">Transmembrane helix</keyword>
<evidence type="ECO:0000256" key="1">
    <source>
        <dbReference type="ARBA" id="ARBA00004651"/>
    </source>
</evidence>
<evidence type="ECO:0000313" key="17">
    <source>
        <dbReference type="Proteomes" id="UP000728032"/>
    </source>
</evidence>
<dbReference type="SUPFAM" id="SSF81660">
    <property type="entry name" value="Metal cation-transporting ATPase, ATP-binding domain N"/>
    <property type="match status" value="1"/>
</dbReference>
<keyword evidence="6" id="KW-0067">ATP-binding</keyword>
<dbReference type="PANTHER" id="PTHR43294">
    <property type="entry name" value="SODIUM/POTASSIUM-TRANSPORTING ATPASE SUBUNIT ALPHA"/>
    <property type="match status" value="1"/>
</dbReference>
<organism evidence="16">
    <name type="scientific">Oppiella nova</name>
    <dbReference type="NCBI Taxonomy" id="334625"/>
    <lineage>
        <taxon>Eukaryota</taxon>
        <taxon>Metazoa</taxon>
        <taxon>Ecdysozoa</taxon>
        <taxon>Arthropoda</taxon>
        <taxon>Chelicerata</taxon>
        <taxon>Arachnida</taxon>
        <taxon>Acari</taxon>
        <taxon>Acariformes</taxon>
        <taxon>Sarcoptiformes</taxon>
        <taxon>Oribatida</taxon>
        <taxon>Brachypylina</taxon>
        <taxon>Oppioidea</taxon>
        <taxon>Oppiidae</taxon>
        <taxon>Oppiella</taxon>
    </lineage>
</organism>
<feature type="transmembrane region" description="Helical" evidence="14">
    <location>
        <begin position="116"/>
        <end position="134"/>
    </location>
</feature>
<comment type="subunit">
    <text evidence="11">The sodium/potassium-transporting ATPase is composed of a catalytic alpha subunit, an auxiliary non-catalytic beta subunit and an additional regulatory subunit.</text>
</comment>
<dbReference type="Pfam" id="PF00122">
    <property type="entry name" value="E1-E2_ATPase"/>
    <property type="match status" value="1"/>
</dbReference>
<feature type="transmembrane region" description="Helical" evidence="14">
    <location>
        <begin position="140"/>
        <end position="159"/>
    </location>
</feature>
<evidence type="ECO:0000256" key="2">
    <source>
        <dbReference type="ARBA" id="ARBA00022475"/>
    </source>
</evidence>
<dbReference type="GO" id="GO:0005886">
    <property type="term" value="C:plasma membrane"/>
    <property type="evidence" value="ECO:0007669"/>
    <property type="project" value="UniProtKB-SubCell"/>
</dbReference>
<dbReference type="GO" id="GO:1902600">
    <property type="term" value="P:proton transmembrane transport"/>
    <property type="evidence" value="ECO:0007669"/>
    <property type="project" value="TreeGrafter"/>
</dbReference>
<dbReference type="SFLD" id="SFLDF00027">
    <property type="entry name" value="p-type_atpase"/>
    <property type="match status" value="1"/>
</dbReference>
<dbReference type="SUPFAM" id="SSF81653">
    <property type="entry name" value="Calcium ATPase, transduction domain A"/>
    <property type="match status" value="1"/>
</dbReference>
<dbReference type="GO" id="GO:0036376">
    <property type="term" value="P:sodium ion export across plasma membrane"/>
    <property type="evidence" value="ECO:0007669"/>
    <property type="project" value="TreeGrafter"/>
</dbReference>
<dbReference type="InterPro" id="IPR001757">
    <property type="entry name" value="P_typ_ATPase"/>
</dbReference>
<accession>A0A7R9QLY1</accession>
<keyword evidence="17" id="KW-1185">Reference proteome</keyword>
<evidence type="ECO:0000256" key="6">
    <source>
        <dbReference type="ARBA" id="ARBA00022840"/>
    </source>
</evidence>
<dbReference type="SFLD" id="SFLDS00003">
    <property type="entry name" value="Haloacid_Dehalogenase"/>
    <property type="match status" value="1"/>
</dbReference>
<keyword evidence="3" id="KW-0813">Transport</keyword>
<sequence length="918" mass="102248">MTRYDDNHNTRPNRADIESGSHGKPVKSDSGFRLKFWKKKKPKTDGQTNVDLKDVRITEHLIDVHEVCERLQTHPENGITEKEAAFRLQRDGPNAFTPPKQTAWWILYLREMTGGFALLLWFASIASFIAFGIENEPQDMYLGIVLALTVILTGSFSYYQAASSSKVFKSFKNMTPPQTTVIREGKRRSIPADQVVVGDLLYCKSGDRVPADIRVVKSESMKVDNSSLTGESDPLSRSPDVGHENALEARNLAFFSTNCVDGSGYGIAVATGDRTVMGDIARLVSGIKSEKTPIAKEIDRFVKIITVIAVGSGVIFFAIAMAFGSKFFEAFIFMIGITVGNVPEDLLINYTTLTGKPGLLPALTVALTLTAKRMASKNCLVKHLEAVETLGSTSTICTDKTGTLTQNRMTVEHVWLGFGTHRVTHERQEVDRQMAQMPNNWSAYKRCAILCSRSDFSDDNPDIMKRACNGDASETAILRFMESVAGPVVDYRARHPKVAEKPFSSTYKYQYSIHKSNGADINANTVPANDRLSNFFLVMKGAPERIIKLCTLRLSNEGHTVPMDAGFMEEFEEAYRELGSMGERVLALCDHDFTQFGADYKFNVEDPSEDFELGNFRFLGLVAMIDPPRPTVPDAVAKCRSAGIKVIMVTGDHPITAQAIAKSVGIFSNSHRNSTSITAPAVDKVVNHKRNTRSIVVPGDELSEMKDPELREILDGFGEIVFARTSPQQKLRIVENCQYLGQIVAVTGDGVNDSPALKKADIGIAMGITVLIMQLLTINTKSTGTYGPPHGLRQTRDLTALGIPFQQVGHVRQHKHRYKLDVYDDQQLMHLIPDHTGQQLPGRYRPALTARHHLKHVERPVKAPERRHREHLATVPRVGYEYRRRQYDNRQIHEVRPDSQVPELTRQALVWGPTPGRP</sequence>
<comment type="subcellular location">
    <subcellularLocation>
        <location evidence="1">Cell membrane</location>
        <topology evidence="1">Multi-pass membrane protein</topology>
    </subcellularLocation>
</comment>
<evidence type="ECO:0000259" key="15">
    <source>
        <dbReference type="SMART" id="SM00831"/>
    </source>
</evidence>
<name>A0A7R9QLY1_9ACAR</name>
<dbReference type="FunFam" id="2.70.150.10:FF:000003">
    <property type="entry name" value="Sodium/potassium-transporting ATPase subunit alpha"/>
    <property type="match status" value="1"/>
</dbReference>
<keyword evidence="4 14" id="KW-0812">Transmembrane</keyword>
<dbReference type="SUPFAM" id="SSF81665">
    <property type="entry name" value="Calcium ATPase, transmembrane domain M"/>
    <property type="match status" value="1"/>
</dbReference>
<keyword evidence="3" id="KW-0915">Sodium</keyword>
<dbReference type="SUPFAM" id="SSF56784">
    <property type="entry name" value="HAD-like"/>
    <property type="match status" value="1"/>
</dbReference>
<gene>
    <name evidence="16" type="ORF">ONB1V03_LOCUS7428</name>
</gene>
<dbReference type="SFLD" id="SFLDG00002">
    <property type="entry name" value="C1.7:_P-type_atpase_like"/>
    <property type="match status" value="1"/>
</dbReference>
<dbReference type="InterPro" id="IPR018303">
    <property type="entry name" value="ATPase_P-typ_P_site"/>
</dbReference>
<dbReference type="InterPro" id="IPR036412">
    <property type="entry name" value="HAD-like_sf"/>
</dbReference>
<dbReference type="EMBL" id="OC918598">
    <property type="protein sequence ID" value="CAD7649709.1"/>
    <property type="molecule type" value="Genomic_DNA"/>
</dbReference>
<feature type="transmembrane region" description="Helical" evidence="14">
    <location>
        <begin position="301"/>
        <end position="324"/>
    </location>
</feature>
<evidence type="ECO:0000256" key="7">
    <source>
        <dbReference type="ARBA" id="ARBA00022967"/>
    </source>
</evidence>
<dbReference type="InterPro" id="IPR023214">
    <property type="entry name" value="HAD_sf"/>
</dbReference>
<dbReference type="GO" id="GO:0005391">
    <property type="term" value="F:P-type sodium:potassium-exchanging transporter activity"/>
    <property type="evidence" value="ECO:0007669"/>
    <property type="project" value="UniProtKB-EC"/>
</dbReference>
<proteinExistence type="predicted"/>
<keyword evidence="3" id="KW-0739">Sodium transport</keyword>
<keyword evidence="3" id="KW-0630">Potassium</keyword>
<evidence type="ECO:0000256" key="8">
    <source>
        <dbReference type="ARBA" id="ARBA00022989"/>
    </source>
</evidence>
<dbReference type="InterPro" id="IPR059000">
    <property type="entry name" value="ATPase_P-type_domA"/>
</dbReference>
<dbReference type="PRINTS" id="PR00121">
    <property type="entry name" value="NAKATPASE"/>
</dbReference>
<evidence type="ECO:0000256" key="14">
    <source>
        <dbReference type="SAM" id="Phobius"/>
    </source>
</evidence>
<dbReference type="GO" id="GO:0006883">
    <property type="term" value="P:intracellular sodium ion homeostasis"/>
    <property type="evidence" value="ECO:0007669"/>
    <property type="project" value="TreeGrafter"/>
</dbReference>
<dbReference type="InterPro" id="IPR008250">
    <property type="entry name" value="ATPase_P-typ_transduc_dom_A_sf"/>
</dbReference>
<keyword evidence="3" id="KW-0633">Potassium transport</keyword>
<keyword evidence="2" id="KW-1003">Cell membrane</keyword>
<reference evidence="16" key="1">
    <citation type="submission" date="2020-11" db="EMBL/GenBank/DDBJ databases">
        <authorList>
            <person name="Tran Van P."/>
        </authorList>
    </citation>
    <scope>NUCLEOTIDE SEQUENCE</scope>
</reference>
<dbReference type="GO" id="GO:0030007">
    <property type="term" value="P:intracellular potassium ion homeostasis"/>
    <property type="evidence" value="ECO:0007669"/>
    <property type="project" value="TreeGrafter"/>
</dbReference>
<keyword evidence="7" id="KW-1278">Translocase</keyword>
<dbReference type="Gene3D" id="3.40.1110.10">
    <property type="entry name" value="Calcium-transporting ATPase, cytoplasmic domain N"/>
    <property type="match status" value="1"/>
</dbReference>
<evidence type="ECO:0000313" key="16">
    <source>
        <dbReference type="EMBL" id="CAD7649709.1"/>
    </source>
</evidence>
<dbReference type="AlphaFoldDB" id="A0A7R9QLY1"/>
<evidence type="ECO:0000256" key="12">
    <source>
        <dbReference type="ARBA" id="ARBA00039096"/>
    </source>
</evidence>
<dbReference type="Pfam" id="PF00690">
    <property type="entry name" value="Cation_ATPase_N"/>
    <property type="match status" value="1"/>
</dbReference>
<evidence type="ECO:0000256" key="10">
    <source>
        <dbReference type="ARBA" id="ARBA00037422"/>
    </source>
</evidence>
<dbReference type="InterPro" id="IPR023298">
    <property type="entry name" value="ATPase_P-typ_TM_dom_sf"/>
</dbReference>
<keyword evidence="3" id="KW-0740">Sodium/potassium transport</keyword>
<evidence type="ECO:0000256" key="11">
    <source>
        <dbReference type="ARBA" id="ARBA00038795"/>
    </source>
</evidence>
<keyword evidence="3" id="KW-0406">Ion transport</keyword>
<feature type="domain" description="Cation-transporting P-type ATPase N-terminal" evidence="15">
    <location>
        <begin position="58"/>
        <end position="132"/>
    </location>
</feature>
<dbReference type="Pfam" id="PF13246">
    <property type="entry name" value="Cation_ATPase"/>
    <property type="match status" value="1"/>
</dbReference>
<dbReference type="SMART" id="SM00831">
    <property type="entry name" value="Cation_ATPase_N"/>
    <property type="match status" value="1"/>
</dbReference>
<keyword evidence="9 14" id="KW-0472">Membrane</keyword>
<feature type="region of interest" description="Disordered" evidence="13">
    <location>
        <begin position="1"/>
        <end position="27"/>
    </location>
</feature>
<evidence type="ECO:0000256" key="4">
    <source>
        <dbReference type="ARBA" id="ARBA00022692"/>
    </source>
</evidence>
<dbReference type="InterPro" id="IPR023299">
    <property type="entry name" value="ATPase_P-typ_cyto_dom_N"/>
</dbReference>
<dbReference type="NCBIfam" id="TIGR01494">
    <property type="entry name" value="ATPase_P-type"/>
    <property type="match status" value="2"/>
</dbReference>
<dbReference type="PROSITE" id="PS00154">
    <property type="entry name" value="ATPASE_E1_E2"/>
    <property type="match status" value="1"/>
</dbReference>
<dbReference type="Gene3D" id="3.40.50.1000">
    <property type="entry name" value="HAD superfamily/HAD-like"/>
    <property type="match status" value="1"/>
</dbReference>
<dbReference type="InterPro" id="IPR044492">
    <property type="entry name" value="P_typ_ATPase_HD_dom"/>
</dbReference>
<dbReference type="EMBL" id="CAJPVJ010003773">
    <property type="protein sequence ID" value="CAG2167934.1"/>
    <property type="molecule type" value="Genomic_DNA"/>
</dbReference>
<dbReference type="GO" id="GO:1990573">
    <property type="term" value="P:potassium ion import across plasma membrane"/>
    <property type="evidence" value="ECO:0007669"/>
    <property type="project" value="TreeGrafter"/>
</dbReference>
<dbReference type="GO" id="GO:0005524">
    <property type="term" value="F:ATP binding"/>
    <property type="evidence" value="ECO:0007669"/>
    <property type="project" value="UniProtKB-KW"/>
</dbReference>
<dbReference type="Gene3D" id="2.70.150.10">
    <property type="entry name" value="Calcium-transporting ATPase, cytoplasmic transduction domain A"/>
    <property type="match status" value="1"/>
</dbReference>